<feature type="transmembrane region" description="Helical" evidence="9">
    <location>
        <begin position="150"/>
        <end position="177"/>
    </location>
</feature>
<dbReference type="RefSeq" id="WP_203962624.1">
    <property type="nucleotide sequence ID" value="NZ_AP023355.1"/>
</dbReference>
<evidence type="ECO:0000256" key="6">
    <source>
        <dbReference type="ARBA" id="ARBA00022989"/>
    </source>
</evidence>
<keyword evidence="7 9" id="KW-0472">Membrane</keyword>
<dbReference type="PANTHER" id="PTHR21716:SF53">
    <property type="entry name" value="PERMEASE PERM-RELATED"/>
    <property type="match status" value="1"/>
</dbReference>
<evidence type="ECO:0000313" key="10">
    <source>
        <dbReference type="EMBL" id="BCJ36220.1"/>
    </source>
</evidence>
<evidence type="ECO:0000256" key="8">
    <source>
        <dbReference type="SAM" id="MobiDB-lite"/>
    </source>
</evidence>
<dbReference type="GO" id="GO:0055085">
    <property type="term" value="P:transmembrane transport"/>
    <property type="evidence" value="ECO:0007669"/>
    <property type="project" value="TreeGrafter"/>
</dbReference>
<dbReference type="InterPro" id="IPR002549">
    <property type="entry name" value="AI-2E-like"/>
</dbReference>
<evidence type="ECO:0000256" key="1">
    <source>
        <dbReference type="ARBA" id="ARBA00004651"/>
    </source>
</evidence>
<comment type="similarity">
    <text evidence="2">Belongs to the autoinducer-2 exporter (AI-2E) (TC 2.A.86) family.</text>
</comment>
<reference evidence="10 11" key="1">
    <citation type="submission" date="2020-08" db="EMBL/GenBank/DDBJ databases">
        <title>Whole genome shotgun sequence of Actinocatenispora thailandica NBRC 105041.</title>
        <authorList>
            <person name="Komaki H."/>
            <person name="Tamura T."/>
        </authorList>
    </citation>
    <scope>NUCLEOTIDE SEQUENCE [LARGE SCALE GENOMIC DNA]</scope>
    <source>
        <strain evidence="10 11">NBRC 105041</strain>
    </source>
</reference>
<comment type="subcellular location">
    <subcellularLocation>
        <location evidence="1">Cell membrane</location>
        <topology evidence="1">Multi-pass membrane protein</topology>
    </subcellularLocation>
</comment>
<accession>A0A7R7DQW9</accession>
<keyword evidence="4" id="KW-1003">Cell membrane</keyword>
<feature type="transmembrane region" description="Helical" evidence="9">
    <location>
        <begin position="67"/>
        <end position="89"/>
    </location>
</feature>
<keyword evidence="11" id="KW-1185">Reference proteome</keyword>
<dbReference type="AlphaFoldDB" id="A0A7R7DQW9"/>
<evidence type="ECO:0000256" key="2">
    <source>
        <dbReference type="ARBA" id="ARBA00009773"/>
    </source>
</evidence>
<dbReference type="PANTHER" id="PTHR21716">
    <property type="entry name" value="TRANSMEMBRANE PROTEIN"/>
    <property type="match status" value="1"/>
</dbReference>
<feature type="transmembrane region" description="Helical" evidence="9">
    <location>
        <begin position="214"/>
        <end position="246"/>
    </location>
</feature>
<name>A0A7R7DQW9_9ACTN</name>
<evidence type="ECO:0000256" key="4">
    <source>
        <dbReference type="ARBA" id="ARBA00022475"/>
    </source>
</evidence>
<keyword evidence="6 9" id="KW-1133">Transmembrane helix</keyword>
<keyword evidence="3" id="KW-0813">Transport</keyword>
<evidence type="ECO:0000256" key="3">
    <source>
        <dbReference type="ARBA" id="ARBA00022448"/>
    </source>
</evidence>
<dbReference type="EMBL" id="AP023355">
    <property type="protein sequence ID" value="BCJ36220.1"/>
    <property type="molecule type" value="Genomic_DNA"/>
</dbReference>
<dbReference type="KEGG" id="atl:Athai_37230"/>
<evidence type="ECO:0000256" key="9">
    <source>
        <dbReference type="SAM" id="Phobius"/>
    </source>
</evidence>
<proteinExistence type="inferred from homology"/>
<gene>
    <name evidence="10" type="ORF">Athai_37230</name>
</gene>
<protein>
    <submittedName>
        <fullName evidence="10">AI-2E family transporter</fullName>
    </submittedName>
</protein>
<organism evidence="10 11">
    <name type="scientific">Actinocatenispora thailandica</name>
    <dbReference type="NCBI Taxonomy" id="227318"/>
    <lineage>
        <taxon>Bacteria</taxon>
        <taxon>Bacillati</taxon>
        <taxon>Actinomycetota</taxon>
        <taxon>Actinomycetes</taxon>
        <taxon>Micromonosporales</taxon>
        <taxon>Micromonosporaceae</taxon>
        <taxon>Actinocatenispora</taxon>
    </lineage>
</organism>
<dbReference type="Proteomes" id="UP000611640">
    <property type="component" value="Chromosome"/>
</dbReference>
<evidence type="ECO:0000256" key="7">
    <source>
        <dbReference type="ARBA" id="ARBA00023136"/>
    </source>
</evidence>
<sequence>MTAPPARPVPLWRYAAITAIVLVTVGVAMLAVQARAILVLIFLSFLLAAGLDPLVRRLQRLVRRRGFAVAILVIGLILVLTGLSAGAFVPAARQFAAFVQAVPNLVQDIAHQVGSRDTRLGRYLSEPAVQQAIHDALGRLPALLSSGVGALFGLIGKIFGAVFSVLTVGALTVYFMLALPRIVATLGALLGSAERSAVLDEALAKIGGYITGQLVICVAAGASAYVFFLIVGVPYPALIALGVAILDLVPQIGASLGAVLGAAMALTVSIGVALGTIAFFIAYQQLENYVLAPRILARATALSPLTAFIAALIGGSAAGIVGAVAALPVTAALQVVVRHALRDRFPGPPAPQPDDTPPEPDESAAPEDA</sequence>
<dbReference type="Pfam" id="PF01594">
    <property type="entry name" value="AI-2E_transport"/>
    <property type="match status" value="1"/>
</dbReference>
<keyword evidence="5 9" id="KW-0812">Transmembrane</keyword>
<feature type="transmembrane region" description="Helical" evidence="9">
    <location>
        <begin position="37"/>
        <end position="55"/>
    </location>
</feature>
<evidence type="ECO:0000256" key="5">
    <source>
        <dbReference type="ARBA" id="ARBA00022692"/>
    </source>
</evidence>
<feature type="transmembrane region" description="Helical" evidence="9">
    <location>
        <begin position="12"/>
        <end position="31"/>
    </location>
</feature>
<feature type="compositionally biased region" description="Pro residues" evidence="8">
    <location>
        <begin position="346"/>
        <end position="355"/>
    </location>
</feature>
<feature type="region of interest" description="Disordered" evidence="8">
    <location>
        <begin position="344"/>
        <end position="369"/>
    </location>
</feature>
<evidence type="ECO:0000313" key="11">
    <source>
        <dbReference type="Proteomes" id="UP000611640"/>
    </source>
</evidence>
<feature type="transmembrane region" description="Helical" evidence="9">
    <location>
        <begin position="258"/>
        <end position="283"/>
    </location>
</feature>
<dbReference type="GO" id="GO:0005886">
    <property type="term" value="C:plasma membrane"/>
    <property type="evidence" value="ECO:0007669"/>
    <property type="project" value="UniProtKB-SubCell"/>
</dbReference>
<feature type="compositionally biased region" description="Acidic residues" evidence="8">
    <location>
        <begin position="356"/>
        <end position="369"/>
    </location>
</feature>